<dbReference type="Pfam" id="PF08376">
    <property type="entry name" value="NIT"/>
    <property type="match status" value="1"/>
</dbReference>
<protein>
    <recommendedName>
        <fullName evidence="8">Guanylate cyclase domain-containing protein</fullName>
    </recommendedName>
</protein>
<dbReference type="OrthoDB" id="60033at2759"/>
<accession>A0A8W8IAK3</accession>
<evidence type="ECO:0000313" key="9">
    <source>
        <dbReference type="EnsemblMetazoa" id="G13321.1:cds"/>
    </source>
</evidence>
<dbReference type="GO" id="GO:0004383">
    <property type="term" value="F:guanylate cyclase activity"/>
    <property type="evidence" value="ECO:0007669"/>
    <property type="project" value="TreeGrafter"/>
</dbReference>
<dbReference type="GO" id="GO:0000166">
    <property type="term" value="F:nucleotide binding"/>
    <property type="evidence" value="ECO:0007669"/>
    <property type="project" value="UniProtKB-KW"/>
</dbReference>
<dbReference type="GO" id="GO:0004016">
    <property type="term" value="F:adenylate cyclase activity"/>
    <property type="evidence" value="ECO:0007669"/>
    <property type="project" value="TreeGrafter"/>
</dbReference>
<feature type="compositionally biased region" description="Polar residues" evidence="7">
    <location>
        <begin position="1"/>
        <end position="14"/>
    </location>
</feature>
<dbReference type="GO" id="GO:0007168">
    <property type="term" value="P:receptor guanylyl cyclase signaling pathway"/>
    <property type="evidence" value="ECO:0007669"/>
    <property type="project" value="TreeGrafter"/>
</dbReference>
<reference evidence="9" key="1">
    <citation type="submission" date="2022-08" db="UniProtKB">
        <authorList>
            <consortium name="EnsemblMetazoa"/>
        </authorList>
    </citation>
    <scope>IDENTIFICATION</scope>
    <source>
        <strain evidence="9">05x7-T-G4-1.051#20</strain>
    </source>
</reference>
<dbReference type="InterPro" id="IPR013587">
    <property type="entry name" value="Nitrate/nitrite_sensing"/>
</dbReference>
<feature type="region of interest" description="Disordered" evidence="7">
    <location>
        <begin position="629"/>
        <end position="682"/>
    </location>
</feature>
<evidence type="ECO:0000256" key="1">
    <source>
        <dbReference type="ARBA" id="ARBA00004370"/>
    </source>
</evidence>
<keyword evidence="4" id="KW-1133">Transmembrane helix</keyword>
<dbReference type="PANTHER" id="PTHR11920">
    <property type="entry name" value="GUANYLYL CYCLASE"/>
    <property type="match status" value="1"/>
</dbReference>
<sequence>MSGNKRPSDSSKTNMAMPKARNIYQDDDAGKMVFLPEIDNPSKQTSFSRGICCNAPPLTDSDKKIQLIKMLCLTVLPVLGVWSYSVYMLSDTISLKSENEATRKALVYSVELGKLVHHLQKERDMSVLYLSALRPETKTFLLAEYIATDKAITRLPVWPGNLDKLDRTEFSTRANLVQHLNRRRQSLTPSEVYIQDEIDFYTRIIKVVIVWLYDSINESKFAVVWKTLVAYQKLTSAKEDVGVERALGTMFYANGGFENHFYYQMYYSRVHNFRAYYKTAQLYSDRVRLLYSYVVSEAGNNLTDIIDSFRSEILHNVKDGNNTFPEMQKARWWFDNMTMYLDTLLDVQQDLGEEILAILDTVIEKVQTDLAVSATLLVVVILMCPFVIYMTEYVTSVFHKYALTLIDKTKELAREKARTDCLIYQMIPKPIADQVKHSKNIKPEYFKVVTVMASDVCGFYKMSLECSALQIVDLLNTLYEAIDKLSETYNMYKLETLNDCYMAVSGLPDRNKYHVTEVANFALQLIDLISKRQFIVNEDRIVQVRIGINTGPCVAGIVNTVMPRYCVVGETVNNAARMMFYSTANRINISHGTYTALEKTGNYILKKRNKLGKNTMYWLIKKIGNGTNGTNENKDSIISSISSDSESDKSEPTPDQSNSAEESQHEDIPFPFRARLPMPNYNEDDDVHLSASKQDMFAETQPKPEEVVAPTLTFQKPKDENLADQNDLAKDAQCINVKIALNLV</sequence>
<evidence type="ECO:0000259" key="8">
    <source>
        <dbReference type="PROSITE" id="PS50125"/>
    </source>
</evidence>
<evidence type="ECO:0000256" key="7">
    <source>
        <dbReference type="SAM" id="MobiDB-lite"/>
    </source>
</evidence>
<dbReference type="SUPFAM" id="SSF55073">
    <property type="entry name" value="Nucleotide cyclase"/>
    <property type="match status" value="1"/>
</dbReference>
<dbReference type="PROSITE" id="PS50125">
    <property type="entry name" value="GUANYLATE_CYCLASE_2"/>
    <property type="match status" value="1"/>
</dbReference>
<dbReference type="GO" id="GO:0005886">
    <property type="term" value="C:plasma membrane"/>
    <property type="evidence" value="ECO:0007669"/>
    <property type="project" value="TreeGrafter"/>
</dbReference>
<evidence type="ECO:0000256" key="4">
    <source>
        <dbReference type="ARBA" id="ARBA00022989"/>
    </source>
</evidence>
<keyword evidence="6" id="KW-0456">Lyase</keyword>
<dbReference type="GO" id="GO:0035556">
    <property type="term" value="P:intracellular signal transduction"/>
    <property type="evidence" value="ECO:0007669"/>
    <property type="project" value="InterPro"/>
</dbReference>
<dbReference type="Gene3D" id="3.30.70.1230">
    <property type="entry name" value="Nucleotide cyclase"/>
    <property type="match status" value="1"/>
</dbReference>
<dbReference type="InterPro" id="IPR050401">
    <property type="entry name" value="Cyclic_nucleotide_synthase"/>
</dbReference>
<dbReference type="Proteomes" id="UP000005408">
    <property type="component" value="Unassembled WGS sequence"/>
</dbReference>
<evidence type="ECO:0000313" key="10">
    <source>
        <dbReference type="Proteomes" id="UP000005408"/>
    </source>
</evidence>
<evidence type="ECO:0000256" key="5">
    <source>
        <dbReference type="ARBA" id="ARBA00023136"/>
    </source>
</evidence>
<dbReference type="InterPro" id="IPR001054">
    <property type="entry name" value="A/G_cyclase"/>
</dbReference>
<keyword evidence="3" id="KW-0547">Nucleotide-binding</keyword>
<dbReference type="Gene3D" id="6.10.250.780">
    <property type="match status" value="1"/>
</dbReference>
<evidence type="ECO:0000256" key="3">
    <source>
        <dbReference type="ARBA" id="ARBA00022741"/>
    </source>
</evidence>
<proteinExistence type="predicted"/>
<evidence type="ECO:0000256" key="2">
    <source>
        <dbReference type="ARBA" id="ARBA00022692"/>
    </source>
</evidence>
<feature type="region of interest" description="Disordered" evidence="7">
    <location>
        <begin position="1"/>
        <end position="20"/>
    </location>
</feature>
<dbReference type="InterPro" id="IPR029787">
    <property type="entry name" value="Nucleotide_cyclase"/>
</dbReference>
<keyword evidence="5" id="KW-0472">Membrane</keyword>
<keyword evidence="10" id="KW-1185">Reference proteome</keyword>
<comment type="subcellular location">
    <subcellularLocation>
        <location evidence="1">Membrane</location>
    </subcellularLocation>
</comment>
<evidence type="ECO:0000256" key="6">
    <source>
        <dbReference type="ARBA" id="ARBA00023239"/>
    </source>
</evidence>
<dbReference type="PANTHER" id="PTHR11920:SF501">
    <property type="entry name" value="GUANYLATE CYCLASE 32E"/>
    <property type="match status" value="1"/>
</dbReference>
<organism evidence="9 10">
    <name type="scientific">Magallana gigas</name>
    <name type="common">Pacific oyster</name>
    <name type="synonym">Crassostrea gigas</name>
    <dbReference type="NCBI Taxonomy" id="29159"/>
    <lineage>
        <taxon>Eukaryota</taxon>
        <taxon>Metazoa</taxon>
        <taxon>Spiralia</taxon>
        <taxon>Lophotrochozoa</taxon>
        <taxon>Mollusca</taxon>
        <taxon>Bivalvia</taxon>
        <taxon>Autobranchia</taxon>
        <taxon>Pteriomorphia</taxon>
        <taxon>Ostreida</taxon>
        <taxon>Ostreoidea</taxon>
        <taxon>Ostreidae</taxon>
        <taxon>Magallana</taxon>
    </lineage>
</organism>
<dbReference type="GO" id="GO:0001653">
    <property type="term" value="F:peptide receptor activity"/>
    <property type="evidence" value="ECO:0007669"/>
    <property type="project" value="TreeGrafter"/>
</dbReference>
<dbReference type="Pfam" id="PF00211">
    <property type="entry name" value="Guanylate_cyc"/>
    <property type="match status" value="1"/>
</dbReference>
<dbReference type="EnsemblMetazoa" id="G13321.1">
    <property type="protein sequence ID" value="G13321.1:cds"/>
    <property type="gene ID" value="G13321"/>
</dbReference>
<feature type="domain" description="Guanylate cyclase" evidence="8">
    <location>
        <begin position="450"/>
        <end position="579"/>
    </location>
</feature>
<dbReference type="SMART" id="SM00044">
    <property type="entry name" value="CYCc"/>
    <property type="match status" value="1"/>
</dbReference>
<dbReference type="OMA" id="VMPRYCV"/>
<dbReference type="CDD" id="cd07302">
    <property type="entry name" value="CHD"/>
    <property type="match status" value="1"/>
</dbReference>
<dbReference type="AlphaFoldDB" id="A0A8W8IAK3"/>
<keyword evidence="2" id="KW-0812">Transmembrane</keyword>
<name>A0A8W8IAK3_MAGGI</name>